<feature type="compositionally biased region" description="Polar residues" evidence="5">
    <location>
        <begin position="307"/>
        <end position="317"/>
    </location>
</feature>
<dbReference type="GO" id="GO:0000329">
    <property type="term" value="C:fungal-type vacuole membrane"/>
    <property type="evidence" value="ECO:0007669"/>
    <property type="project" value="TreeGrafter"/>
</dbReference>
<reference evidence="6 7" key="1">
    <citation type="journal article" date="2014" name="PLoS Genet.">
        <title>Analysis of the Phlebiopsis gigantea genome, transcriptome and secretome provides insight into its pioneer colonization strategies of wood.</title>
        <authorList>
            <person name="Hori C."/>
            <person name="Ishida T."/>
            <person name="Igarashi K."/>
            <person name="Samejima M."/>
            <person name="Suzuki H."/>
            <person name="Master E."/>
            <person name="Ferreira P."/>
            <person name="Ruiz-Duenas F.J."/>
            <person name="Held B."/>
            <person name="Canessa P."/>
            <person name="Larrondo L.F."/>
            <person name="Schmoll M."/>
            <person name="Druzhinina I.S."/>
            <person name="Kubicek C.P."/>
            <person name="Gaskell J.A."/>
            <person name="Kersten P."/>
            <person name="St John F."/>
            <person name="Glasner J."/>
            <person name="Sabat G."/>
            <person name="Splinter BonDurant S."/>
            <person name="Syed K."/>
            <person name="Yadav J."/>
            <person name="Mgbeahuruike A.C."/>
            <person name="Kovalchuk A."/>
            <person name="Asiegbu F.O."/>
            <person name="Lackner G."/>
            <person name="Hoffmeister D."/>
            <person name="Rencoret J."/>
            <person name="Gutierrez A."/>
            <person name="Sun H."/>
            <person name="Lindquist E."/>
            <person name="Barry K."/>
            <person name="Riley R."/>
            <person name="Grigoriev I.V."/>
            <person name="Henrissat B."/>
            <person name="Kues U."/>
            <person name="Berka R.M."/>
            <person name="Martinez A.T."/>
            <person name="Covert S.F."/>
            <person name="Blanchette R.A."/>
            <person name="Cullen D."/>
        </authorList>
    </citation>
    <scope>NUCLEOTIDE SEQUENCE [LARGE SCALE GENOMIC DNA]</scope>
    <source>
        <strain evidence="6 7">11061_1 CR5-6</strain>
    </source>
</reference>
<dbReference type="HOGENOM" id="CLU_685333_0_0_1"/>
<evidence type="ECO:0008006" key="8">
    <source>
        <dbReference type="Google" id="ProtNLM"/>
    </source>
</evidence>
<evidence type="ECO:0000313" key="7">
    <source>
        <dbReference type="Proteomes" id="UP000053257"/>
    </source>
</evidence>
<keyword evidence="3" id="KW-0342">GTP-binding</keyword>
<keyword evidence="7" id="KW-1185">Reference proteome</keyword>
<dbReference type="SUPFAM" id="SSF52540">
    <property type="entry name" value="P-loop containing nucleoside triphosphate hydrolases"/>
    <property type="match status" value="1"/>
</dbReference>
<dbReference type="InterPro" id="IPR001806">
    <property type="entry name" value="Small_GTPase"/>
</dbReference>
<dbReference type="PROSITE" id="PS51421">
    <property type="entry name" value="RAS"/>
    <property type="match status" value="1"/>
</dbReference>
<evidence type="ECO:0000256" key="1">
    <source>
        <dbReference type="ARBA" id="ARBA00006270"/>
    </source>
</evidence>
<keyword evidence="2" id="KW-0547">Nucleotide-binding</keyword>
<dbReference type="InterPro" id="IPR005225">
    <property type="entry name" value="Small_GTP-bd"/>
</dbReference>
<dbReference type="FunFam" id="3.40.50.300:FF:001447">
    <property type="entry name" value="Ras-related protein Rab-1B"/>
    <property type="match status" value="1"/>
</dbReference>
<dbReference type="NCBIfam" id="TIGR00231">
    <property type="entry name" value="small_GTP"/>
    <property type="match status" value="1"/>
</dbReference>
<dbReference type="PANTHER" id="PTHR47981:SF20">
    <property type="entry name" value="RAS-RELATED PROTEIN RAB-7A"/>
    <property type="match status" value="1"/>
</dbReference>
<dbReference type="SMART" id="SM00175">
    <property type="entry name" value="RAB"/>
    <property type="match status" value="1"/>
</dbReference>
<sequence length="402" mass="44584">MRTVKLVVIGTSGVGKTSLRNQYISGRFTTGYRATIGADFITKTVPHHNDPSENITLQIWDTAGQERFSSLSSAFFRGADAVVLMFDVNQPQTLEALRKWWEEFRDRAPVPEDQVDRFCCVFVGNKIDVSIPNDAPIAGPLQSGSISRIGEEQARRFMEELIPRSPVTPNLPGQPLPQRALTTDQPTMSFSIVTPSPTRTHSIDIGVYHHVRRKSARSRSRSTMFRGTTVGTMTTHTLSVYHTPSSSIFDSFESARSSPVHFSRASTPSRSRSPSYSPERVVRRQPSYSSTLSDARTITPSLFGRSNGDTRSTTPAPTATHALSMPPSLETGAKLFFASAKTGEGVSNVFEYVAERVVRRWEYEEAMENRTLHMADASVDGTIRLQHPNDSQIWTSTSCCKT</sequence>
<dbReference type="AlphaFoldDB" id="A0A0C3NL60"/>
<evidence type="ECO:0000256" key="2">
    <source>
        <dbReference type="ARBA" id="ARBA00022741"/>
    </source>
</evidence>
<evidence type="ECO:0000256" key="5">
    <source>
        <dbReference type="SAM" id="MobiDB-lite"/>
    </source>
</evidence>
<dbReference type="PANTHER" id="PTHR47981">
    <property type="entry name" value="RAB FAMILY"/>
    <property type="match status" value="1"/>
</dbReference>
<dbReference type="GO" id="GO:0005770">
    <property type="term" value="C:late endosome"/>
    <property type="evidence" value="ECO:0007669"/>
    <property type="project" value="TreeGrafter"/>
</dbReference>
<dbReference type="EMBL" id="KN840534">
    <property type="protein sequence ID" value="KIP05764.1"/>
    <property type="molecule type" value="Genomic_DNA"/>
</dbReference>
<dbReference type="PRINTS" id="PR00449">
    <property type="entry name" value="RASTRNSFRMNG"/>
</dbReference>
<proteinExistence type="inferred from homology"/>
<evidence type="ECO:0000256" key="3">
    <source>
        <dbReference type="ARBA" id="ARBA00023134"/>
    </source>
</evidence>
<dbReference type="SMART" id="SM00174">
    <property type="entry name" value="RHO"/>
    <property type="match status" value="1"/>
</dbReference>
<gene>
    <name evidence="6" type="ORF">PHLGIDRAFT_128675</name>
</gene>
<feature type="compositionally biased region" description="Low complexity" evidence="5">
    <location>
        <begin position="263"/>
        <end position="279"/>
    </location>
</feature>
<keyword evidence="4" id="KW-0449">Lipoprotein</keyword>
<accession>A0A0C3NL60</accession>
<dbReference type="Gene3D" id="3.40.50.300">
    <property type="entry name" value="P-loop containing nucleotide triphosphate hydrolases"/>
    <property type="match status" value="1"/>
</dbReference>
<keyword evidence="4" id="KW-0636">Prenylation</keyword>
<evidence type="ECO:0000313" key="6">
    <source>
        <dbReference type="EMBL" id="KIP05764.1"/>
    </source>
</evidence>
<comment type="similarity">
    <text evidence="1">Belongs to the small GTPase superfamily. Rab family.</text>
</comment>
<feature type="compositionally biased region" description="Polar residues" evidence="5">
    <location>
        <begin position="286"/>
        <end position="300"/>
    </location>
</feature>
<feature type="region of interest" description="Disordered" evidence="5">
    <location>
        <begin position="261"/>
        <end position="325"/>
    </location>
</feature>
<dbReference type="SMART" id="SM00173">
    <property type="entry name" value="RAS"/>
    <property type="match status" value="1"/>
</dbReference>
<dbReference type="OrthoDB" id="9989112at2759"/>
<name>A0A0C3NL60_PHLG1</name>
<dbReference type="STRING" id="745531.A0A0C3NL60"/>
<dbReference type="GO" id="GO:0032889">
    <property type="term" value="P:regulation of vacuole fusion, non-autophagic"/>
    <property type="evidence" value="ECO:0007669"/>
    <property type="project" value="TreeGrafter"/>
</dbReference>
<protein>
    <recommendedName>
        <fullName evidence="8">Ras-domain-containing protein</fullName>
    </recommendedName>
</protein>
<organism evidence="6 7">
    <name type="scientific">Phlebiopsis gigantea (strain 11061_1 CR5-6)</name>
    <name type="common">White-rot fungus</name>
    <name type="synonym">Peniophora gigantea</name>
    <dbReference type="NCBI Taxonomy" id="745531"/>
    <lineage>
        <taxon>Eukaryota</taxon>
        <taxon>Fungi</taxon>
        <taxon>Dikarya</taxon>
        <taxon>Basidiomycota</taxon>
        <taxon>Agaricomycotina</taxon>
        <taxon>Agaricomycetes</taxon>
        <taxon>Polyporales</taxon>
        <taxon>Phanerochaetaceae</taxon>
        <taxon>Phlebiopsis</taxon>
    </lineage>
</organism>
<dbReference type="Proteomes" id="UP000053257">
    <property type="component" value="Unassembled WGS sequence"/>
</dbReference>
<dbReference type="PROSITE" id="PS51419">
    <property type="entry name" value="RAB"/>
    <property type="match status" value="1"/>
</dbReference>
<dbReference type="Pfam" id="PF00071">
    <property type="entry name" value="Ras"/>
    <property type="match status" value="1"/>
</dbReference>
<evidence type="ECO:0000256" key="4">
    <source>
        <dbReference type="ARBA" id="ARBA00023289"/>
    </source>
</evidence>
<dbReference type="InterPro" id="IPR027417">
    <property type="entry name" value="P-loop_NTPase"/>
</dbReference>
<dbReference type="GO" id="GO:0003924">
    <property type="term" value="F:GTPase activity"/>
    <property type="evidence" value="ECO:0007669"/>
    <property type="project" value="InterPro"/>
</dbReference>
<dbReference type="GO" id="GO:0005525">
    <property type="term" value="F:GTP binding"/>
    <property type="evidence" value="ECO:0007669"/>
    <property type="project" value="UniProtKB-KW"/>
</dbReference>